<reference evidence="4" key="1">
    <citation type="submission" date="2022-07" db="EMBL/GenBank/DDBJ databases">
        <title>Phylogenomic reconstructions and comparative analyses of Kickxellomycotina fungi.</title>
        <authorList>
            <person name="Reynolds N.K."/>
            <person name="Stajich J.E."/>
            <person name="Barry K."/>
            <person name="Grigoriev I.V."/>
            <person name="Crous P."/>
            <person name="Smith M.E."/>
        </authorList>
    </citation>
    <scope>NUCLEOTIDE SEQUENCE</scope>
    <source>
        <strain evidence="4">NBRC 32514</strain>
    </source>
</reference>
<evidence type="ECO:0000259" key="2">
    <source>
        <dbReference type="Pfam" id="PF24544"/>
    </source>
</evidence>
<dbReference type="Proteomes" id="UP001149813">
    <property type="component" value="Unassembled WGS sequence"/>
</dbReference>
<dbReference type="EMBL" id="JANBOJ010000018">
    <property type="protein sequence ID" value="KAJ1724891.1"/>
    <property type="molecule type" value="Genomic_DNA"/>
</dbReference>
<comment type="caution">
    <text evidence="4">The sequence shown here is derived from an EMBL/GenBank/DDBJ whole genome shotgun (WGS) entry which is preliminary data.</text>
</comment>
<sequence>MPRAGLAQKKEFVAKALCPRILLIASPDIHDTCSVNGLQSPADLLAPFGQDVSAQITIQDGQGAPYFLDKINVRFIDDFIIEKKQQQSPLTNADVDDLVTSCISASSAAEHADPSFMSSSSGIDKKAAAHDEVSAWSPWYTLFRQQWVNRMQPSEHESFMHPVACLLVVSGSDPDPVGSLRSLSNHPTVRRVQTQSFAGTNLMLYYMVLHDERRTTDAHNVDHRFDQVRKTFGQNCSLLRVNSNTDLLEPDGTERGKISAIWGSHLASTQPLATHAGPAADKEVYGSMLSMRDVSALRDAVKQMMVRSVIPHMQYVVRLLSDQTASQRRGITGRLFSAGRRYFGNASKASVTSTGTDGDMYFRYDSPEAMMRQLADYSFMLKDFRFAQSVYQVARRDFLAEKAWKCYAGAQEMVGLCKLMWEIQATKAEFDSNFEDAIVTYMTKTHAPRPFLAIRSAILYYELLKHHKMYTFAPTALLRIPSTFVSLSALVNEQAAYAYLKLPVRPEARKFSFYAMIASQLYQRAGLGSMAHRCLRMVRAALLTPATRERRTQDDDEDVSGGGENEKSIVTVDEKQSLAAEDATAESSAGIEEVIVHSRWAAIDSFINHELGRQCMAAQNYDEAFQYFMALMGDDKIPPKLQAKYLQELLQLFLESDDRAASEDTSEGKGRQGSVQLSIPNIDPNLARIIMSPSLEGEDGLLEWPLDGSAPAPIESPASASPDHKRNGSCSVGEVVAVLLVVTNPLTIGVTLNNFTLDCEFSSTDGSDSNDSDDQSDFEVTTVPSVILEGGQATMVTVEIVVRRPGELSIVGAKYLLCDILPTFKSLRLPGRRLNNTKEQQMGTVYSPDSTLGFRVDPDLSHLHITMHDLPDTLMSGSVHQASVHIENRGALPCQNIALWLSHPSFFDIKSPHMLSDEDADAASQEVYPKQSSAKEAESTSVQNTLQDCSEFLLVGDSKQQLLGARHLTPIDCLEPGQTLVVPLWARGDRVGAHSLSLVVGASTKAVQSGSLSRVMRSRTFDVDLLVTPSLRVNAFVRPSTLNPQERLLGIEVENMQSDLSVQLIQTTFSSGNYKLTPISVKRYQDVAGSKVVVGPRQTTSLMFRASPHRTESVESEDQSKQQKTAPEYFTINALRQYIYSNDKPKQLPGPIDLVYSSTVLGDHDGINCVHSSLQSYILRSQAHRRRNMLRTNYPMIPEKFYPALFPLFESFGIDFVLFWTEYGGQGRSGHHSITGIDLGVPYDYVNEALNPPSEGVGRAWLANTINERELLIQSIANRPSVVNHRNERPLDVTMQMSTVDNDPSTTGSDLRVVEVAVTIQNHSWRYGYQTELSLISPADLERLVDEQVRLDYSGPRSAWSWIGKTDFVLAVGAQQSVVVTAKLACMAPGMIDIGLWKLRASALEPGPDGESVSVGVPAVRHPYSSKSLECVVHPIMPSFVNIAPSAE</sequence>
<organism evidence="4 5">
    <name type="scientific">Coemansia erecta</name>
    <dbReference type="NCBI Taxonomy" id="147472"/>
    <lineage>
        <taxon>Eukaryota</taxon>
        <taxon>Fungi</taxon>
        <taxon>Fungi incertae sedis</taxon>
        <taxon>Zoopagomycota</taxon>
        <taxon>Kickxellomycotina</taxon>
        <taxon>Kickxellomycetes</taxon>
        <taxon>Kickxellales</taxon>
        <taxon>Kickxellaceae</taxon>
        <taxon>Coemansia</taxon>
    </lineage>
</organism>
<feature type="compositionally biased region" description="Low complexity" evidence="1">
    <location>
        <begin position="709"/>
        <end position="721"/>
    </location>
</feature>
<protein>
    <submittedName>
        <fullName evidence="4">Uncharacterized protein</fullName>
    </submittedName>
</protein>
<feature type="region of interest" description="Disordered" evidence="1">
    <location>
        <begin position="701"/>
        <end position="726"/>
    </location>
</feature>
<proteinExistence type="predicted"/>
<feature type="compositionally biased region" description="Basic and acidic residues" evidence="1">
    <location>
        <begin position="1109"/>
        <end position="1121"/>
    </location>
</feature>
<dbReference type="PANTHER" id="PTHR12975:SF6">
    <property type="entry name" value="TRAFFICKING PROTEIN PARTICLE COMPLEX SUBUNIT 8"/>
    <property type="match status" value="1"/>
</dbReference>
<keyword evidence="5" id="KW-1185">Reference proteome</keyword>
<accession>A0A9W7Y134</accession>
<feature type="domain" description="TPPC8 first Ig-like" evidence="3">
    <location>
        <begin position="723"/>
        <end position="875"/>
    </location>
</feature>
<dbReference type="PANTHER" id="PTHR12975">
    <property type="entry name" value="TRANSPORT PROTEIN TRAPP"/>
    <property type="match status" value="1"/>
</dbReference>
<dbReference type="InterPro" id="IPR058538">
    <property type="entry name" value="Ig_TPPC8_2nd"/>
</dbReference>
<dbReference type="InterPro" id="IPR024420">
    <property type="entry name" value="TRAPP_III_complex_Trs85"/>
</dbReference>
<dbReference type="Pfam" id="PF24544">
    <property type="entry name" value="Ig_TPPC8_2nd"/>
    <property type="match status" value="1"/>
</dbReference>
<dbReference type="Pfam" id="PF12739">
    <property type="entry name" value="TRAPPC-Trs85"/>
    <property type="match status" value="1"/>
</dbReference>
<dbReference type="GO" id="GO:1990072">
    <property type="term" value="C:TRAPPIII protein complex"/>
    <property type="evidence" value="ECO:0007669"/>
    <property type="project" value="TreeGrafter"/>
</dbReference>
<evidence type="ECO:0000313" key="4">
    <source>
        <dbReference type="EMBL" id="KAJ1724891.1"/>
    </source>
</evidence>
<name>A0A9W7Y134_9FUNG</name>
<feature type="domain" description="TPPC8 second Ig-like" evidence="2">
    <location>
        <begin position="877"/>
        <end position="998"/>
    </location>
</feature>
<feature type="region of interest" description="Disordered" evidence="1">
    <location>
        <begin position="918"/>
        <end position="941"/>
    </location>
</feature>
<gene>
    <name evidence="4" type="ORF">LPJ53_000889</name>
</gene>
<evidence type="ECO:0000313" key="5">
    <source>
        <dbReference type="Proteomes" id="UP001149813"/>
    </source>
</evidence>
<evidence type="ECO:0000259" key="3">
    <source>
        <dbReference type="Pfam" id="PF24545"/>
    </source>
</evidence>
<dbReference type="OrthoDB" id="437922at2759"/>
<feature type="region of interest" description="Disordered" evidence="1">
    <location>
        <begin position="1106"/>
        <end position="1126"/>
    </location>
</feature>
<feature type="region of interest" description="Disordered" evidence="1">
    <location>
        <begin position="546"/>
        <end position="567"/>
    </location>
</feature>
<evidence type="ECO:0000256" key="1">
    <source>
        <dbReference type="SAM" id="MobiDB-lite"/>
    </source>
</evidence>
<dbReference type="InterPro" id="IPR058541">
    <property type="entry name" value="Ig_TPPC8_1st"/>
</dbReference>
<dbReference type="Pfam" id="PF24545">
    <property type="entry name" value="Ig_TPPC8_1st"/>
    <property type="match status" value="1"/>
</dbReference>